<evidence type="ECO:0000256" key="3">
    <source>
        <dbReference type="ARBA" id="ARBA00022777"/>
    </source>
</evidence>
<reference evidence="6 7" key="1">
    <citation type="journal article" date="2012" name="PLoS Pathog.">
        <title>Diverse lifestyles and strategies of plant pathogenesis encoded in the genomes of eighteen Dothideomycetes fungi.</title>
        <authorList>
            <person name="Ohm R.A."/>
            <person name="Feau N."/>
            <person name="Henrissat B."/>
            <person name="Schoch C.L."/>
            <person name="Horwitz B.A."/>
            <person name="Barry K.W."/>
            <person name="Condon B.J."/>
            <person name="Copeland A.C."/>
            <person name="Dhillon B."/>
            <person name="Glaser F."/>
            <person name="Hesse C.N."/>
            <person name="Kosti I."/>
            <person name="LaButti K."/>
            <person name="Lindquist E.A."/>
            <person name="Lucas S."/>
            <person name="Salamov A.A."/>
            <person name="Bradshaw R.E."/>
            <person name="Ciuffetti L."/>
            <person name="Hamelin R.C."/>
            <person name="Kema G.H.J."/>
            <person name="Lawrence C."/>
            <person name="Scott J.A."/>
            <person name="Spatafora J.W."/>
            <person name="Turgeon B.G."/>
            <person name="de Wit P.J.G.M."/>
            <person name="Zhong S."/>
            <person name="Goodwin S.B."/>
            <person name="Grigoriev I.V."/>
        </authorList>
    </citation>
    <scope>NUCLEOTIDE SEQUENCE [LARGE SCALE GENOMIC DNA]</scope>
    <source>
        <strain evidence="6 7">SO2202</strain>
    </source>
</reference>
<feature type="region of interest" description="Disordered" evidence="5">
    <location>
        <begin position="1"/>
        <end position="93"/>
    </location>
</feature>
<feature type="compositionally biased region" description="Basic and acidic residues" evidence="5">
    <location>
        <begin position="897"/>
        <end position="909"/>
    </location>
</feature>
<dbReference type="GO" id="GO:0032958">
    <property type="term" value="P:inositol phosphate biosynthetic process"/>
    <property type="evidence" value="ECO:0007669"/>
    <property type="project" value="InterPro"/>
</dbReference>
<dbReference type="InterPro" id="IPR038286">
    <property type="entry name" value="IPK_sf"/>
</dbReference>
<feature type="compositionally biased region" description="Basic and acidic residues" evidence="5">
    <location>
        <begin position="353"/>
        <end position="364"/>
    </location>
</feature>
<dbReference type="Gene3D" id="3.30.470.160">
    <property type="entry name" value="Inositol polyphosphate kinase"/>
    <property type="match status" value="1"/>
</dbReference>
<dbReference type="GeneID" id="27903900"/>
<sequence>MAPTNGTRERSKRLQDRYESARHHIGGHDAATTAQYPCSPSPTTALTSTPTPTPSLSAAASSTTNRPGKSPSRQRRRRSGPSALHDVVRPQISERDSIFATSYAGSSVAGKSSPSPDYHTAPVPEGAIYYNEGGRSSRRDMATATATVPASSARSSDSIDFTSARPNDLHVYHHHHHSPPPVGSIRGRTSNNARPPPPQHHRRSLFDMHDLNTLSVSHHTPGIVQSDSRQDSPFRPEDNLPATPDSLPNSPKAEELQSAERQQYRSWRLGKAKMYGMTIAQSQRQASGTSQQDVEKVIDAHLPQPEPVANPRSRKASHYLGLFRENEQEEKREIERKKSGGKGKDTGISQISRHREEQADDSSREQTIVEDIEEEDGNHVSVSGKEMAQQLPTGLLEDIRNHHHLAPRQSKKIPLAKDSQSHDHDWRMHEQLKKAVGKTDEEDESDREHISSATYFPHQGVQLGDSPADEQLAERASKIRAADVEGVHAQPTTNDVQVSLQGEGAPEFLQGMSKATSAASLKTLSKPVPSPEDSVSDVEYESESGYSAVSEEDQDQIETTPTNTPHIKPRSERRASHGRDIDEPVAPVGAVELTPYTHQVGGHTSIYRFSRRAVCKQLNSKENMFYETVEKHHPGLLSFMPRYIGVLNVTYRKDQKKRKQTVSEGSRLDSDGKAHDGKSEHHTRMISHSMQNKSSAGIPQVEIANNRHLIPENFFGSSGNLSTSELQRTLSSPPRASESEETKAAGRPALQSSQSWGFTSVNNPLRDKVFNEVFKAPVIHKTHRRDRAHGRSVRQIPTYIQKESSSDCHKSLDGSLLHGDDKKDLCNGCLQVPSLKHRLLNTENRSTSDLQHAVRSSNDALSKSAETSEMDAAAEGSADRKLRRRPRRHSGGGLMRKPADIDGSRGDLEFHEEDTGEDSVFAMDDLRKEMPTDDGAAAATAPRHDANGAATKHGQPLPRLGPAIDLAPGPRNPETSLVQQDERVEHFLLLEDLTAGMQKPCVLDLKMGTRQYGVEANDKKQRSQRAKCKSTTSRELGVRVCGMQVYNVKTQSYDFEDKYFGRDLKAGEEFREALKRFFFDGIGHAQALKHIPTVLDKINALEQMVSDLPGYRLYASSLLMIYDRGNADTTGKIRAPTPSRHAPSSPVAGVKLKIVDFANCVTAESLPHIQHKPCPPRHQDEVDRGYLRGLRSLRLYFQRIYADLHNLKFVERGEGEGMANDQRGIAHGAVTSKGWSERVMEDDPGEVSV</sequence>
<feature type="compositionally biased region" description="Basic residues" evidence="5">
    <location>
        <begin position="881"/>
        <end position="890"/>
    </location>
</feature>
<dbReference type="GO" id="GO:0005634">
    <property type="term" value="C:nucleus"/>
    <property type="evidence" value="ECO:0007669"/>
    <property type="project" value="TreeGrafter"/>
</dbReference>
<feature type="compositionally biased region" description="Polar residues" evidence="5">
    <location>
        <begin position="845"/>
        <end position="867"/>
    </location>
</feature>
<feature type="region of interest" description="Disordered" evidence="5">
    <location>
        <begin position="454"/>
        <end position="475"/>
    </location>
</feature>
<feature type="region of interest" description="Disordered" evidence="5">
    <location>
        <begin position="654"/>
        <end position="694"/>
    </location>
</feature>
<dbReference type="GO" id="GO:0000824">
    <property type="term" value="F:inositol-1,4,5,6-tetrakisphosphate 3-kinase activity"/>
    <property type="evidence" value="ECO:0007669"/>
    <property type="project" value="TreeGrafter"/>
</dbReference>
<dbReference type="OMA" id="SPTAHQW"/>
<accession>N1QGY4</accession>
<evidence type="ECO:0000256" key="1">
    <source>
        <dbReference type="ARBA" id="ARBA00007374"/>
    </source>
</evidence>
<dbReference type="Pfam" id="PF03770">
    <property type="entry name" value="IPK"/>
    <property type="match status" value="1"/>
</dbReference>
<dbReference type="STRING" id="692275.N1QGY4"/>
<feature type="compositionally biased region" description="Basic and acidic residues" evidence="5">
    <location>
        <begin position="324"/>
        <end position="345"/>
    </location>
</feature>
<organism evidence="6 7">
    <name type="scientific">Sphaerulina musiva (strain SO2202)</name>
    <name type="common">Poplar stem canker fungus</name>
    <name type="synonym">Septoria musiva</name>
    <dbReference type="NCBI Taxonomy" id="692275"/>
    <lineage>
        <taxon>Eukaryota</taxon>
        <taxon>Fungi</taxon>
        <taxon>Dikarya</taxon>
        <taxon>Ascomycota</taxon>
        <taxon>Pezizomycotina</taxon>
        <taxon>Dothideomycetes</taxon>
        <taxon>Dothideomycetidae</taxon>
        <taxon>Mycosphaerellales</taxon>
        <taxon>Mycosphaerellaceae</taxon>
        <taxon>Sphaerulina</taxon>
    </lineage>
</organism>
<feature type="compositionally biased region" description="Basic and acidic residues" evidence="5">
    <location>
        <begin position="569"/>
        <end position="582"/>
    </location>
</feature>
<dbReference type="GO" id="GO:0005737">
    <property type="term" value="C:cytoplasm"/>
    <property type="evidence" value="ECO:0007669"/>
    <property type="project" value="TreeGrafter"/>
</dbReference>
<evidence type="ECO:0000313" key="7">
    <source>
        <dbReference type="Proteomes" id="UP000016931"/>
    </source>
</evidence>
<keyword evidence="7" id="KW-1185">Reference proteome</keyword>
<evidence type="ECO:0000256" key="5">
    <source>
        <dbReference type="SAM" id="MobiDB-lite"/>
    </source>
</evidence>
<feature type="region of interest" description="Disordered" evidence="5">
    <location>
        <begin position="715"/>
        <end position="757"/>
    </location>
</feature>
<dbReference type="Proteomes" id="UP000016931">
    <property type="component" value="Unassembled WGS sequence"/>
</dbReference>
<dbReference type="PANTHER" id="PTHR12400:SF21">
    <property type="entry name" value="KINASE"/>
    <property type="match status" value="1"/>
</dbReference>
<feature type="region of interest" description="Disordered" evidence="5">
    <location>
        <begin position="845"/>
        <end position="918"/>
    </location>
</feature>
<feature type="compositionally biased region" description="Basic and acidic residues" evidence="5">
    <location>
        <begin position="7"/>
        <end position="22"/>
    </location>
</feature>
<dbReference type="EMBL" id="KB456269">
    <property type="protein sequence ID" value="EMF09269.1"/>
    <property type="molecule type" value="Genomic_DNA"/>
</dbReference>
<dbReference type="EC" id="2.7.-.-" evidence="4"/>
<feature type="region of interest" description="Disordered" evidence="5">
    <location>
        <begin position="933"/>
        <end position="975"/>
    </location>
</feature>
<dbReference type="HOGENOM" id="CLU_001850_0_0_1"/>
<evidence type="ECO:0000313" key="6">
    <source>
        <dbReference type="EMBL" id="EMF09269.1"/>
    </source>
</evidence>
<gene>
    <name evidence="6" type="ORF">SEPMUDRAFT_151360</name>
</gene>
<comment type="similarity">
    <text evidence="1 4">Belongs to the inositol phosphokinase (IPK) family.</text>
</comment>
<keyword evidence="3 4" id="KW-0418">Kinase</keyword>
<keyword evidence="2 4" id="KW-0808">Transferase</keyword>
<feature type="region of interest" description="Disordered" evidence="5">
    <location>
        <begin position="218"/>
        <end position="261"/>
    </location>
</feature>
<protein>
    <recommendedName>
        <fullName evidence="4">Kinase</fullName>
        <ecNumber evidence="4">2.7.-.-</ecNumber>
    </recommendedName>
</protein>
<feature type="compositionally biased region" description="Low complexity" evidence="5">
    <location>
        <begin position="41"/>
        <end position="71"/>
    </location>
</feature>
<dbReference type="SUPFAM" id="SSF56104">
    <property type="entry name" value="SAICAR synthase-like"/>
    <property type="match status" value="1"/>
</dbReference>
<dbReference type="eggNOG" id="KOG1620">
    <property type="taxonomic scope" value="Eukaryota"/>
</dbReference>
<feature type="compositionally biased region" description="Polar residues" evidence="5">
    <location>
        <begin position="105"/>
        <end position="115"/>
    </location>
</feature>
<name>N1QGY4_SPHMS</name>
<evidence type="ECO:0000256" key="4">
    <source>
        <dbReference type="RuleBase" id="RU363090"/>
    </source>
</evidence>
<proteinExistence type="inferred from homology"/>
<feature type="compositionally biased region" description="Low complexity" evidence="5">
    <location>
        <begin position="142"/>
        <end position="156"/>
    </location>
</feature>
<feature type="compositionally biased region" description="Basic and acidic residues" evidence="5">
    <location>
        <begin position="228"/>
        <end position="238"/>
    </location>
</feature>
<feature type="compositionally biased region" description="Basic and acidic residues" evidence="5">
    <location>
        <begin position="666"/>
        <end position="683"/>
    </location>
</feature>
<dbReference type="OrthoDB" id="2573163at2759"/>
<dbReference type="AlphaFoldDB" id="N1QGY4"/>
<feature type="compositionally biased region" description="Polar residues" evidence="5">
    <location>
        <begin position="715"/>
        <end position="734"/>
    </location>
</feature>
<dbReference type="RefSeq" id="XP_016757390.1">
    <property type="nucleotide sequence ID" value="XM_016906763.1"/>
</dbReference>
<dbReference type="GO" id="GO:0046854">
    <property type="term" value="P:phosphatidylinositol phosphate biosynthetic process"/>
    <property type="evidence" value="ECO:0007669"/>
    <property type="project" value="TreeGrafter"/>
</dbReference>
<dbReference type="PANTHER" id="PTHR12400">
    <property type="entry name" value="INOSITOL POLYPHOSPHATE KINASE"/>
    <property type="match status" value="1"/>
</dbReference>
<feature type="region of interest" description="Disordered" evidence="5">
    <location>
        <begin position="105"/>
        <end position="204"/>
    </location>
</feature>
<evidence type="ECO:0000256" key="2">
    <source>
        <dbReference type="ARBA" id="ARBA00022679"/>
    </source>
</evidence>
<feature type="region of interest" description="Disordered" evidence="5">
    <location>
        <begin position="405"/>
        <end position="425"/>
    </location>
</feature>
<feature type="region of interest" description="Disordered" evidence="5">
    <location>
        <begin position="302"/>
        <end position="365"/>
    </location>
</feature>
<feature type="compositionally biased region" description="Polar residues" evidence="5">
    <location>
        <begin position="218"/>
        <end position="227"/>
    </location>
</feature>
<dbReference type="GO" id="GO:0008440">
    <property type="term" value="F:inositol-1,4,5-trisphosphate 3-kinase activity"/>
    <property type="evidence" value="ECO:0007669"/>
    <property type="project" value="TreeGrafter"/>
</dbReference>
<feature type="region of interest" description="Disordered" evidence="5">
    <location>
        <begin position="520"/>
        <end position="584"/>
    </location>
</feature>
<dbReference type="InterPro" id="IPR005522">
    <property type="entry name" value="IPK"/>
</dbReference>